<dbReference type="Proteomes" id="UP000529417">
    <property type="component" value="Unassembled WGS sequence"/>
</dbReference>
<evidence type="ECO:0000256" key="2">
    <source>
        <dbReference type="ARBA" id="ARBA00022723"/>
    </source>
</evidence>
<keyword evidence="3 4" id="KW-0408">Iron</keyword>
<dbReference type="Gene3D" id="1.10.760.10">
    <property type="entry name" value="Cytochrome c-like domain"/>
    <property type="match status" value="1"/>
</dbReference>
<keyword evidence="1 4" id="KW-0349">Heme</keyword>
<accession>A0A7Z0I126</accession>
<dbReference type="EMBL" id="JACBXS010000029">
    <property type="protein sequence ID" value="NYS25953.1"/>
    <property type="molecule type" value="Genomic_DNA"/>
</dbReference>
<dbReference type="Pfam" id="PF00034">
    <property type="entry name" value="Cytochrom_C"/>
    <property type="match status" value="1"/>
</dbReference>
<feature type="chain" id="PRO_5031123456" evidence="5">
    <location>
        <begin position="27"/>
        <end position="135"/>
    </location>
</feature>
<evidence type="ECO:0000256" key="4">
    <source>
        <dbReference type="PROSITE-ProRule" id="PRU00433"/>
    </source>
</evidence>
<comment type="caution">
    <text evidence="7">The sequence shown here is derived from an EMBL/GenBank/DDBJ whole genome shotgun (WGS) entry which is preliminary data.</text>
</comment>
<organism evidence="7 8">
    <name type="scientific">Rhabdonatronobacter sediminivivens</name>
    <dbReference type="NCBI Taxonomy" id="2743469"/>
    <lineage>
        <taxon>Bacteria</taxon>
        <taxon>Pseudomonadati</taxon>
        <taxon>Pseudomonadota</taxon>
        <taxon>Alphaproteobacteria</taxon>
        <taxon>Rhodobacterales</taxon>
        <taxon>Paracoccaceae</taxon>
        <taxon>Rhabdonatronobacter</taxon>
    </lineage>
</organism>
<proteinExistence type="predicted"/>
<evidence type="ECO:0000256" key="5">
    <source>
        <dbReference type="SAM" id="SignalP"/>
    </source>
</evidence>
<dbReference type="AlphaFoldDB" id="A0A7Z0I126"/>
<evidence type="ECO:0000256" key="3">
    <source>
        <dbReference type="ARBA" id="ARBA00023004"/>
    </source>
</evidence>
<sequence>MHCEPAPRPHHSLRLAIAALALVSLAACNPFAGPAAGARLYDQSCAGCHGPGATGGPGGPDLTGLATRAGGFPRAEVLNRLDGYGRGLTLHEAAMPDLSYLMTGRLMHVDMGRGASRMMPERVVALAAYLESIQR</sequence>
<feature type="signal peptide" evidence="5">
    <location>
        <begin position="1"/>
        <end position="26"/>
    </location>
</feature>
<dbReference type="GO" id="GO:0046872">
    <property type="term" value="F:metal ion binding"/>
    <property type="evidence" value="ECO:0007669"/>
    <property type="project" value="UniProtKB-KW"/>
</dbReference>
<dbReference type="RefSeq" id="WP_179906750.1">
    <property type="nucleotide sequence ID" value="NZ_JACBXS010000029.1"/>
</dbReference>
<dbReference type="InterPro" id="IPR036909">
    <property type="entry name" value="Cyt_c-like_dom_sf"/>
</dbReference>
<feature type="domain" description="Cytochrome c" evidence="6">
    <location>
        <begin position="32"/>
        <end position="134"/>
    </location>
</feature>
<evidence type="ECO:0000256" key="1">
    <source>
        <dbReference type="ARBA" id="ARBA00022617"/>
    </source>
</evidence>
<evidence type="ECO:0000313" key="8">
    <source>
        <dbReference type="Proteomes" id="UP000529417"/>
    </source>
</evidence>
<dbReference type="GO" id="GO:0009055">
    <property type="term" value="F:electron transfer activity"/>
    <property type="evidence" value="ECO:0007669"/>
    <property type="project" value="InterPro"/>
</dbReference>
<dbReference type="GO" id="GO:0020037">
    <property type="term" value="F:heme binding"/>
    <property type="evidence" value="ECO:0007669"/>
    <property type="project" value="InterPro"/>
</dbReference>
<keyword evidence="8" id="KW-1185">Reference proteome</keyword>
<reference evidence="7 8" key="1">
    <citation type="journal article" date="2000" name="Arch. Microbiol.">
        <title>Rhodobaca bogoriensis gen. nov. and sp. nov., an alkaliphilic purple nonsulfur bacterium from African Rift Valley soda lakes.</title>
        <authorList>
            <person name="Milford A.D."/>
            <person name="Achenbach L.A."/>
            <person name="Jung D.O."/>
            <person name="Madigan M.T."/>
        </authorList>
    </citation>
    <scope>NUCLEOTIDE SEQUENCE [LARGE SCALE GENOMIC DNA]</scope>
    <source>
        <strain evidence="7 8">2376</strain>
    </source>
</reference>
<evidence type="ECO:0000259" key="6">
    <source>
        <dbReference type="PROSITE" id="PS51007"/>
    </source>
</evidence>
<dbReference type="PROSITE" id="PS51007">
    <property type="entry name" value="CYTC"/>
    <property type="match status" value="1"/>
</dbReference>
<dbReference type="SUPFAM" id="SSF46626">
    <property type="entry name" value="Cytochrome c"/>
    <property type="match status" value="1"/>
</dbReference>
<keyword evidence="2 4" id="KW-0479">Metal-binding</keyword>
<gene>
    <name evidence="7" type="ORF">HUK65_13240</name>
</gene>
<evidence type="ECO:0000313" key="7">
    <source>
        <dbReference type="EMBL" id="NYS25953.1"/>
    </source>
</evidence>
<keyword evidence="5" id="KW-0732">Signal</keyword>
<protein>
    <submittedName>
        <fullName evidence="7">C-type cytochrome</fullName>
    </submittedName>
</protein>
<dbReference type="InterPro" id="IPR009056">
    <property type="entry name" value="Cyt_c-like_dom"/>
</dbReference>
<name>A0A7Z0I126_9RHOB</name>